<dbReference type="InterPro" id="IPR036412">
    <property type="entry name" value="HAD-like_sf"/>
</dbReference>
<comment type="caution">
    <text evidence="5">The sequence shown here is derived from an EMBL/GenBank/DDBJ whole genome shotgun (WGS) entry which is preliminary data.</text>
</comment>
<dbReference type="InterPro" id="IPR023198">
    <property type="entry name" value="PGP-like_dom2"/>
</dbReference>
<dbReference type="Pfam" id="PF13419">
    <property type="entry name" value="HAD_2"/>
    <property type="match status" value="1"/>
</dbReference>
<dbReference type="CDD" id="cd16423">
    <property type="entry name" value="HAD_BPGM-like"/>
    <property type="match status" value="1"/>
</dbReference>
<dbReference type="Gene3D" id="1.10.150.240">
    <property type="entry name" value="Putative phosphatase, domain 2"/>
    <property type="match status" value="1"/>
</dbReference>
<evidence type="ECO:0000256" key="4">
    <source>
        <dbReference type="ARBA" id="ARBA00022842"/>
    </source>
</evidence>
<sequence>MLKAVIFDFDGVIVDTETQWFEIYRDWLKASYQYDLDIRDYLVCVGSDNQEFFGFLKEKVSPEINGEAFEASAAKEFLRRSSTLPPMKGVEEFIKKAKQRGLKLGIATSATEKKPVSHLKRLGLLEYFDAFSTADICRNVKPAPDLFLKAAEMLGVTPEECLAVEDSGNGLISANRAGMPCLLVPNQITRHCDFGSCYRRAASLEETDLDEIIRDYAEEKEFWYRNL</sequence>
<dbReference type="GO" id="GO:0046872">
    <property type="term" value="F:metal ion binding"/>
    <property type="evidence" value="ECO:0007669"/>
    <property type="project" value="UniProtKB-KW"/>
</dbReference>
<accession>A0A9D1VNC5</accession>
<keyword evidence="3" id="KW-0479">Metal-binding</keyword>
<evidence type="ECO:0000256" key="1">
    <source>
        <dbReference type="ARBA" id="ARBA00001946"/>
    </source>
</evidence>
<protein>
    <submittedName>
        <fullName evidence="5">HAD family hydrolase</fullName>
    </submittedName>
</protein>
<keyword evidence="4" id="KW-0460">Magnesium</keyword>
<dbReference type="NCBIfam" id="TIGR01509">
    <property type="entry name" value="HAD-SF-IA-v3"/>
    <property type="match status" value="1"/>
</dbReference>
<evidence type="ECO:0000313" key="6">
    <source>
        <dbReference type="Proteomes" id="UP000824230"/>
    </source>
</evidence>
<reference evidence="5" key="1">
    <citation type="journal article" date="2021" name="PeerJ">
        <title>Extensive microbial diversity within the chicken gut microbiome revealed by metagenomics and culture.</title>
        <authorList>
            <person name="Gilroy R."/>
            <person name="Ravi A."/>
            <person name="Getino M."/>
            <person name="Pursley I."/>
            <person name="Horton D.L."/>
            <person name="Alikhan N.F."/>
            <person name="Baker D."/>
            <person name="Gharbi K."/>
            <person name="Hall N."/>
            <person name="Watson M."/>
            <person name="Adriaenssens E.M."/>
            <person name="Foster-Nyarko E."/>
            <person name="Jarju S."/>
            <person name="Secka A."/>
            <person name="Antonio M."/>
            <person name="Oren A."/>
            <person name="Chaudhuri R.R."/>
            <person name="La Ragione R."/>
            <person name="Hildebrand F."/>
            <person name="Pallen M.J."/>
        </authorList>
    </citation>
    <scope>NUCLEOTIDE SEQUENCE</scope>
    <source>
        <strain evidence="5">ChiHjej12B11-1927</strain>
    </source>
</reference>
<dbReference type="PRINTS" id="PR00413">
    <property type="entry name" value="HADHALOGNASE"/>
</dbReference>
<organism evidence="5 6">
    <name type="scientific">Candidatus Blautia pullistercoris</name>
    <dbReference type="NCBI Taxonomy" id="2838499"/>
    <lineage>
        <taxon>Bacteria</taxon>
        <taxon>Bacillati</taxon>
        <taxon>Bacillota</taxon>
        <taxon>Clostridia</taxon>
        <taxon>Lachnospirales</taxon>
        <taxon>Lachnospiraceae</taxon>
        <taxon>Blautia</taxon>
    </lineage>
</organism>
<dbReference type="InterPro" id="IPR023214">
    <property type="entry name" value="HAD_sf"/>
</dbReference>
<gene>
    <name evidence="5" type="ORF">H9738_10100</name>
</gene>
<dbReference type="SUPFAM" id="SSF56784">
    <property type="entry name" value="HAD-like"/>
    <property type="match status" value="1"/>
</dbReference>
<comment type="similarity">
    <text evidence="2">Belongs to the HAD-like hydrolase superfamily. CbbY/CbbZ/Gph/YieH family.</text>
</comment>
<dbReference type="AlphaFoldDB" id="A0A9D1VNC5"/>
<reference evidence="5" key="2">
    <citation type="submission" date="2021-04" db="EMBL/GenBank/DDBJ databases">
        <authorList>
            <person name="Gilroy R."/>
        </authorList>
    </citation>
    <scope>NUCLEOTIDE SEQUENCE</scope>
    <source>
        <strain evidence="5">ChiHjej12B11-1927</strain>
    </source>
</reference>
<proteinExistence type="inferred from homology"/>
<keyword evidence="5" id="KW-0378">Hydrolase</keyword>
<evidence type="ECO:0000313" key="5">
    <source>
        <dbReference type="EMBL" id="HIX38201.1"/>
    </source>
</evidence>
<dbReference type="InterPro" id="IPR051600">
    <property type="entry name" value="Beta-PGM-like"/>
</dbReference>
<dbReference type="Gene3D" id="3.40.50.1000">
    <property type="entry name" value="HAD superfamily/HAD-like"/>
    <property type="match status" value="1"/>
</dbReference>
<dbReference type="Proteomes" id="UP000824230">
    <property type="component" value="Unassembled WGS sequence"/>
</dbReference>
<dbReference type="SFLD" id="SFLDS00003">
    <property type="entry name" value="Haloacid_Dehalogenase"/>
    <property type="match status" value="1"/>
</dbReference>
<evidence type="ECO:0000256" key="2">
    <source>
        <dbReference type="ARBA" id="ARBA00006171"/>
    </source>
</evidence>
<dbReference type="SFLD" id="SFLDG01129">
    <property type="entry name" value="C1.5:_HAD__Beta-PGM__Phosphata"/>
    <property type="match status" value="1"/>
</dbReference>
<name>A0A9D1VNC5_9FIRM</name>
<evidence type="ECO:0000256" key="3">
    <source>
        <dbReference type="ARBA" id="ARBA00022723"/>
    </source>
</evidence>
<comment type="cofactor">
    <cofactor evidence="1">
        <name>Mg(2+)</name>
        <dbReference type="ChEBI" id="CHEBI:18420"/>
    </cofactor>
</comment>
<dbReference type="InterPro" id="IPR041492">
    <property type="entry name" value="HAD_2"/>
</dbReference>
<dbReference type="PANTHER" id="PTHR46193">
    <property type="entry name" value="6-PHOSPHOGLUCONATE PHOSPHATASE"/>
    <property type="match status" value="1"/>
</dbReference>
<dbReference type="InterPro" id="IPR006439">
    <property type="entry name" value="HAD-SF_hydro_IA"/>
</dbReference>
<dbReference type="GO" id="GO:0016787">
    <property type="term" value="F:hydrolase activity"/>
    <property type="evidence" value="ECO:0007669"/>
    <property type="project" value="UniProtKB-KW"/>
</dbReference>
<dbReference type="EMBL" id="DXFG01000215">
    <property type="protein sequence ID" value="HIX38201.1"/>
    <property type="molecule type" value="Genomic_DNA"/>
</dbReference>
<dbReference type="PANTHER" id="PTHR46193:SF21">
    <property type="entry name" value="SLL1138 PROTEIN"/>
    <property type="match status" value="1"/>
</dbReference>